<comment type="caution">
    <text evidence="2">The sequence shown here is derived from an EMBL/GenBank/DDBJ whole genome shotgun (WGS) entry which is preliminary data.</text>
</comment>
<name>A0A7X1QXA5_STRMT</name>
<feature type="transmembrane region" description="Helical" evidence="1">
    <location>
        <begin position="50"/>
        <end position="70"/>
    </location>
</feature>
<proteinExistence type="predicted"/>
<dbReference type="RefSeq" id="WP_000886496.1">
    <property type="nucleotide sequence ID" value="NZ_WIJB01000001.1"/>
</dbReference>
<dbReference type="InterPro" id="IPR011990">
    <property type="entry name" value="TPR-like_helical_dom_sf"/>
</dbReference>
<dbReference type="EMBL" id="WIJB01000001">
    <property type="protein sequence ID" value="MQQ01514.1"/>
    <property type="molecule type" value="Genomic_DNA"/>
</dbReference>
<dbReference type="AlphaFoldDB" id="A0A7X1QXA5"/>
<feature type="transmembrane region" description="Helical" evidence="1">
    <location>
        <begin position="20"/>
        <end position="43"/>
    </location>
</feature>
<evidence type="ECO:0000313" key="3">
    <source>
        <dbReference type="Proteomes" id="UP000432694"/>
    </source>
</evidence>
<evidence type="ECO:0000256" key="1">
    <source>
        <dbReference type="SAM" id="Phobius"/>
    </source>
</evidence>
<keyword evidence="1" id="KW-1133">Transmembrane helix</keyword>
<dbReference type="Gene3D" id="1.25.40.10">
    <property type="entry name" value="Tetratricopeptide repeat domain"/>
    <property type="match status" value="1"/>
</dbReference>
<accession>A0A7X1QXA5</accession>
<sequence>MLDNISKNISNWSSVRICSILEVFILFYLRWSIIAIAISLLFVKSTVLTTLLLIFLTLLTIIVVITHFLVNHVAEVILYEQVNFIKYISLLTETYERRPDNKTGNLNALNLGLARCAFYQGNFSEAIQYAERIRVKSSKLNLKRIYELNIVFIESLSYLHLRERGEISKILVSYDWKKIKRIDKNRMLDLIEPVSKILNGEVTDYFDTTEPENKLARIMFSYYGALNAQLKGDEARARSLFESIAHENPELFYVQEAQKYLENTDISS</sequence>
<evidence type="ECO:0008006" key="4">
    <source>
        <dbReference type="Google" id="ProtNLM"/>
    </source>
</evidence>
<keyword evidence="1" id="KW-0812">Transmembrane</keyword>
<organism evidence="2 3">
    <name type="scientific">Streptococcus mitis</name>
    <dbReference type="NCBI Taxonomy" id="28037"/>
    <lineage>
        <taxon>Bacteria</taxon>
        <taxon>Bacillati</taxon>
        <taxon>Bacillota</taxon>
        <taxon>Bacilli</taxon>
        <taxon>Lactobacillales</taxon>
        <taxon>Streptococcaceae</taxon>
        <taxon>Streptococcus</taxon>
        <taxon>Streptococcus mitis group</taxon>
    </lineage>
</organism>
<protein>
    <recommendedName>
        <fullName evidence="4">Tetratricopeptide repeat protein</fullName>
    </recommendedName>
</protein>
<evidence type="ECO:0000313" key="2">
    <source>
        <dbReference type="EMBL" id="MQQ01514.1"/>
    </source>
</evidence>
<reference evidence="2 3" key="1">
    <citation type="submission" date="2019-10" db="EMBL/GenBank/DDBJ databases">
        <title>Streptococcus mitis of the oral and urogenital tracts.</title>
        <authorList>
            <person name="Price T."/>
            <person name="Mores C.R."/>
            <person name="Putonti C."/>
            <person name="Wolfe A.J."/>
        </authorList>
    </citation>
    <scope>NUCLEOTIDE SEQUENCE [LARGE SCALE GENOMIC DNA]</scope>
    <source>
        <strain evidence="2 3">SM50</strain>
    </source>
</reference>
<keyword evidence="1" id="KW-0472">Membrane</keyword>
<gene>
    <name evidence="2" type="ORF">GEZ98_01040</name>
</gene>
<dbReference type="Proteomes" id="UP000432694">
    <property type="component" value="Unassembled WGS sequence"/>
</dbReference>